<dbReference type="STRING" id="4536.A0A0E0I1H4"/>
<dbReference type="GO" id="GO:0004497">
    <property type="term" value="F:monooxygenase activity"/>
    <property type="evidence" value="ECO:0007669"/>
    <property type="project" value="InterPro"/>
</dbReference>
<sequence>MDAEHDEIAKSKQEGEALTWEDVTRMKLSRAPEDIEVDGYVIPKGWQAFWSPCVTHMDPAKFLPSRFDAQAASAAPPPPLP</sequence>
<evidence type="ECO:0000256" key="1">
    <source>
        <dbReference type="ARBA" id="ARBA00022723"/>
    </source>
</evidence>
<dbReference type="GO" id="GO:0020037">
    <property type="term" value="F:heme binding"/>
    <property type="evidence" value="ECO:0007669"/>
    <property type="project" value="InterPro"/>
</dbReference>
<keyword evidence="4" id="KW-1185">Reference proteome</keyword>
<dbReference type="Gene3D" id="1.10.630.10">
    <property type="entry name" value="Cytochrome P450"/>
    <property type="match status" value="1"/>
</dbReference>
<organism evidence="3">
    <name type="scientific">Oryza nivara</name>
    <name type="common">Indian wild rice</name>
    <name type="synonym">Oryza sativa f. spontanea</name>
    <dbReference type="NCBI Taxonomy" id="4536"/>
    <lineage>
        <taxon>Eukaryota</taxon>
        <taxon>Viridiplantae</taxon>
        <taxon>Streptophyta</taxon>
        <taxon>Embryophyta</taxon>
        <taxon>Tracheophyta</taxon>
        <taxon>Spermatophyta</taxon>
        <taxon>Magnoliopsida</taxon>
        <taxon>Liliopsida</taxon>
        <taxon>Poales</taxon>
        <taxon>Poaceae</taxon>
        <taxon>BOP clade</taxon>
        <taxon>Oryzoideae</taxon>
        <taxon>Oryzeae</taxon>
        <taxon>Oryzinae</taxon>
        <taxon>Oryza</taxon>
    </lineage>
</organism>
<dbReference type="GO" id="GO:0005506">
    <property type="term" value="F:iron ion binding"/>
    <property type="evidence" value="ECO:0007669"/>
    <property type="project" value="InterPro"/>
</dbReference>
<dbReference type="GO" id="GO:0016705">
    <property type="term" value="F:oxidoreductase activity, acting on paired donors, with incorporation or reduction of molecular oxygen"/>
    <property type="evidence" value="ECO:0007669"/>
    <property type="project" value="InterPro"/>
</dbReference>
<accession>A0A0E0I1H4</accession>
<dbReference type="EnsemblPlants" id="ONIVA07G14710.1">
    <property type="protein sequence ID" value="ONIVA07G14710.1"/>
    <property type="gene ID" value="ONIVA07G14710"/>
</dbReference>
<protein>
    <submittedName>
        <fullName evidence="3">Uncharacterized protein</fullName>
    </submittedName>
</protein>
<dbReference type="PANTHER" id="PTHR24286:SF217">
    <property type="entry name" value="OS07G0520300 PROTEIN"/>
    <property type="match status" value="1"/>
</dbReference>
<evidence type="ECO:0000313" key="3">
    <source>
        <dbReference type="EnsemblPlants" id="ONIVA07G14710.1"/>
    </source>
</evidence>
<proteinExistence type="predicted"/>
<dbReference type="InterPro" id="IPR036396">
    <property type="entry name" value="Cyt_P450_sf"/>
</dbReference>
<keyword evidence="2" id="KW-0408">Iron</keyword>
<reference evidence="3" key="2">
    <citation type="submission" date="2018-04" db="EMBL/GenBank/DDBJ databases">
        <title>OnivRS2 (Oryza nivara Reference Sequence Version 2).</title>
        <authorList>
            <person name="Zhang J."/>
            <person name="Kudrna D."/>
            <person name="Lee S."/>
            <person name="Talag J."/>
            <person name="Rajasekar S."/>
            <person name="Welchert J."/>
            <person name="Hsing Y.-I."/>
            <person name="Wing R.A."/>
        </authorList>
    </citation>
    <scope>NUCLEOTIDE SEQUENCE [LARGE SCALE GENOMIC DNA]</scope>
    <source>
        <strain evidence="3">SL10</strain>
    </source>
</reference>
<dbReference type="AlphaFoldDB" id="A0A0E0I1H4"/>
<reference evidence="3" key="1">
    <citation type="submission" date="2015-04" db="UniProtKB">
        <authorList>
            <consortium name="EnsemblPlants"/>
        </authorList>
    </citation>
    <scope>IDENTIFICATION</scope>
    <source>
        <strain evidence="3">SL10</strain>
    </source>
</reference>
<evidence type="ECO:0000313" key="4">
    <source>
        <dbReference type="Proteomes" id="UP000006591"/>
    </source>
</evidence>
<dbReference type="GO" id="GO:0016125">
    <property type="term" value="P:sterol metabolic process"/>
    <property type="evidence" value="ECO:0007669"/>
    <property type="project" value="TreeGrafter"/>
</dbReference>
<name>A0A0E0I1H4_ORYNI</name>
<keyword evidence="1" id="KW-0479">Metal-binding</keyword>
<dbReference type="Gramene" id="ONIVA07G14710.1">
    <property type="protein sequence ID" value="ONIVA07G14710.1"/>
    <property type="gene ID" value="ONIVA07G14710"/>
</dbReference>
<dbReference type="SUPFAM" id="SSF48264">
    <property type="entry name" value="Cytochrome P450"/>
    <property type="match status" value="1"/>
</dbReference>
<dbReference type="Proteomes" id="UP000006591">
    <property type="component" value="Chromosome 7"/>
</dbReference>
<dbReference type="HOGENOM" id="CLU_2577948_0_0_1"/>
<dbReference type="PANTHER" id="PTHR24286">
    <property type="entry name" value="CYTOCHROME P450 26"/>
    <property type="match status" value="1"/>
</dbReference>
<evidence type="ECO:0000256" key="2">
    <source>
        <dbReference type="ARBA" id="ARBA00023004"/>
    </source>
</evidence>